<keyword evidence="2" id="KW-1185">Reference proteome</keyword>
<protein>
    <submittedName>
        <fullName evidence="1">Uncharacterized protein</fullName>
    </submittedName>
</protein>
<sequence>MEEKYEGGSNGRRCHKILKGEQIKKASRVEESLRGIKLPQTKIKTEESVEVHVEEEISKEDFCDSMKVANHQTIGSLENNSYGFNGSLFSLLGDHCVKFQEEVVEHFQYVWTSLDTYEKNLEKILVDKPLLVVKGLLKHLWHGLKFLFVEISFKTYLKGLLVSNSFIRSVRSSCCRRSLKTKSLMWGMIPNFLDSFVGKFLVKKFEGYLCSLIEDLLDKSIRRIVETYSYMIPSFEFFVVALKGIGPFGNHFLNLKVQLENFCDDHKFLIGLEVLKAFLIETILGLQFYLLHFEKSMFLLICENKKNSGVGVLKVFHIVFVILRKNFLELFLMNFVEEYLCYFKNFIEMWWKICFYK</sequence>
<dbReference type="EMBL" id="CM044705">
    <property type="protein sequence ID" value="KAI5662715.1"/>
    <property type="molecule type" value="Genomic_DNA"/>
</dbReference>
<gene>
    <name evidence="1" type="ORF">M9H77_22038</name>
</gene>
<comment type="caution">
    <text evidence="1">The sequence shown here is derived from an EMBL/GenBank/DDBJ whole genome shotgun (WGS) entry which is preliminary data.</text>
</comment>
<proteinExistence type="predicted"/>
<evidence type="ECO:0000313" key="1">
    <source>
        <dbReference type="EMBL" id="KAI5662715.1"/>
    </source>
</evidence>
<organism evidence="1 2">
    <name type="scientific">Catharanthus roseus</name>
    <name type="common">Madagascar periwinkle</name>
    <name type="synonym">Vinca rosea</name>
    <dbReference type="NCBI Taxonomy" id="4058"/>
    <lineage>
        <taxon>Eukaryota</taxon>
        <taxon>Viridiplantae</taxon>
        <taxon>Streptophyta</taxon>
        <taxon>Embryophyta</taxon>
        <taxon>Tracheophyta</taxon>
        <taxon>Spermatophyta</taxon>
        <taxon>Magnoliopsida</taxon>
        <taxon>eudicotyledons</taxon>
        <taxon>Gunneridae</taxon>
        <taxon>Pentapetalae</taxon>
        <taxon>asterids</taxon>
        <taxon>lamiids</taxon>
        <taxon>Gentianales</taxon>
        <taxon>Apocynaceae</taxon>
        <taxon>Rauvolfioideae</taxon>
        <taxon>Vinceae</taxon>
        <taxon>Catharanthinae</taxon>
        <taxon>Catharanthus</taxon>
    </lineage>
</organism>
<evidence type="ECO:0000313" key="2">
    <source>
        <dbReference type="Proteomes" id="UP001060085"/>
    </source>
</evidence>
<reference evidence="2" key="1">
    <citation type="journal article" date="2023" name="Nat. Plants">
        <title>Single-cell RNA sequencing provides a high-resolution roadmap for understanding the multicellular compartmentation of specialized metabolism.</title>
        <authorList>
            <person name="Sun S."/>
            <person name="Shen X."/>
            <person name="Li Y."/>
            <person name="Li Y."/>
            <person name="Wang S."/>
            <person name="Li R."/>
            <person name="Zhang H."/>
            <person name="Shen G."/>
            <person name="Guo B."/>
            <person name="Wei J."/>
            <person name="Xu J."/>
            <person name="St-Pierre B."/>
            <person name="Chen S."/>
            <person name="Sun C."/>
        </authorList>
    </citation>
    <scope>NUCLEOTIDE SEQUENCE [LARGE SCALE GENOMIC DNA]</scope>
</reference>
<name>A0ACC0AQT8_CATRO</name>
<accession>A0ACC0AQT8</accession>
<dbReference type="Proteomes" id="UP001060085">
    <property type="component" value="Linkage Group LG05"/>
</dbReference>